<organism evidence="4">
    <name type="scientific">Schistocephalus solidus</name>
    <name type="common">Tapeworm</name>
    <dbReference type="NCBI Taxonomy" id="70667"/>
    <lineage>
        <taxon>Eukaryota</taxon>
        <taxon>Metazoa</taxon>
        <taxon>Spiralia</taxon>
        <taxon>Lophotrochozoa</taxon>
        <taxon>Platyhelminthes</taxon>
        <taxon>Cestoda</taxon>
        <taxon>Eucestoda</taxon>
        <taxon>Diphyllobothriidea</taxon>
        <taxon>Diphyllobothriidae</taxon>
        <taxon>Schistocephalus</taxon>
    </lineage>
</organism>
<dbReference type="EMBL" id="UYSU01036481">
    <property type="protein sequence ID" value="VDL97760.1"/>
    <property type="molecule type" value="Genomic_DNA"/>
</dbReference>
<dbReference type="AlphaFoldDB" id="A0A183T4H8"/>
<reference evidence="2 3" key="2">
    <citation type="submission" date="2018-11" db="EMBL/GenBank/DDBJ databases">
        <authorList>
            <consortium name="Pathogen Informatics"/>
        </authorList>
    </citation>
    <scope>NUCLEOTIDE SEQUENCE [LARGE SCALE GENOMIC DNA]</scope>
    <source>
        <strain evidence="2 3">NST_G2</strain>
    </source>
</reference>
<accession>A0A183T4H8</accession>
<evidence type="ECO:0000313" key="3">
    <source>
        <dbReference type="Proteomes" id="UP000275846"/>
    </source>
</evidence>
<dbReference type="WBParaSite" id="SSLN_0001181201-mRNA-1">
    <property type="protein sequence ID" value="SSLN_0001181201-mRNA-1"/>
    <property type="gene ID" value="SSLN_0001181201"/>
</dbReference>
<evidence type="ECO:0000313" key="4">
    <source>
        <dbReference type="WBParaSite" id="SSLN_0001181201-mRNA-1"/>
    </source>
</evidence>
<dbReference type="Proteomes" id="UP000275846">
    <property type="component" value="Unassembled WGS sequence"/>
</dbReference>
<reference evidence="4" key="1">
    <citation type="submission" date="2016-06" db="UniProtKB">
        <authorList>
            <consortium name="WormBaseParasite"/>
        </authorList>
    </citation>
    <scope>IDENTIFICATION</scope>
</reference>
<sequence length="89" mass="9430">MLLLSPLTGTQLSPEAPQGLAPFSGHTPGNRHDRQDKASEGLRTCVCLLTRCVCSLALPPLPCPPLSPPLLPLLALPSSPTVEKVVRWA</sequence>
<name>A0A183T4H8_SCHSO</name>
<evidence type="ECO:0000256" key="1">
    <source>
        <dbReference type="SAM" id="MobiDB-lite"/>
    </source>
</evidence>
<gene>
    <name evidence="2" type="ORF">SSLN_LOCUS11375</name>
</gene>
<evidence type="ECO:0000313" key="2">
    <source>
        <dbReference type="EMBL" id="VDL97760.1"/>
    </source>
</evidence>
<keyword evidence="3" id="KW-1185">Reference proteome</keyword>
<proteinExistence type="predicted"/>
<protein>
    <submittedName>
        <fullName evidence="4">Secreted protein</fullName>
    </submittedName>
</protein>
<feature type="region of interest" description="Disordered" evidence="1">
    <location>
        <begin position="1"/>
        <end position="36"/>
    </location>
</feature>